<dbReference type="Gene3D" id="3.90.110.10">
    <property type="entry name" value="Lactate dehydrogenase/glycoside hydrolase, family 4, C-terminal"/>
    <property type="match status" value="1"/>
</dbReference>
<feature type="binding site" evidence="5">
    <location>
        <begin position="8"/>
        <end position="13"/>
    </location>
    <ligand>
        <name>NAD(+)</name>
        <dbReference type="ChEBI" id="CHEBI:57540"/>
    </ligand>
</feature>
<dbReference type="PANTHER" id="PTHR43128">
    <property type="entry name" value="L-2-HYDROXYCARBOXYLATE DEHYDROGENASE (NAD(P)(+))"/>
    <property type="match status" value="1"/>
</dbReference>
<comment type="caution">
    <text evidence="9">The sequence shown here is derived from an EMBL/GenBank/DDBJ whole genome shotgun (WGS) entry which is preliminary data.</text>
</comment>
<feature type="active site" description="Proton acceptor" evidence="4">
    <location>
        <position position="173"/>
    </location>
</feature>
<name>A0A4Q9I2I1_STRKA</name>
<comment type="similarity">
    <text evidence="1">Belongs to the LDH/MDH superfamily. LDH family.</text>
</comment>
<dbReference type="PANTHER" id="PTHR43128:SF16">
    <property type="entry name" value="L-LACTATE DEHYDROGENASE"/>
    <property type="match status" value="1"/>
</dbReference>
<dbReference type="Proteomes" id="UP000292452">
    <property type="component" value="Unassembled WGS sequence"/>
</dbReference>
<evidence type="ECO:0000256" key="4">
    <source>
        <dbReference type="PIRSR" id="PIRSR000102-1"/>
    </source>
</evidence>
<sequence length="297" mass="30774">MTTLGIVGAGAVGQTLATAMVSAGLAQRLLVTSRTQSQAQALADDLADLAASTSSPTTVTAAALPDLLDCQAVVIAVRARFTNTASRNVRMGGAAANAPVVRVLAAALRGHSGTVIMVTNPVDLLSRLFAEFSGCTRVFGIGSNLDTARYRLTLARLLNVPKEAVRGHVIGEHGDGAVICASTTTVNGHPVHVPLKAVREELTARPGRISSGIGRTRSGPAGAVLSTLRLALGHHDGTTELTTPHNGDWYGIPLRFIAGQPVPCLPTLDSTEAQLLHTARTKLHTAYTELVHPEGAS</sequence>
<feature type="domain" description="Lactate/malate dehydrogenase C-terminal" evidence="8">
    <location>
        <begin position="144"/>
        <end position="196"/>
    </location>
</feature>
<reference evidence="9 10" key="1">
    <citation type="submission" date="2019-02" db="EMBL/GenBank/DDBJ databases">
        <title>Draft Genome Sequence of Streptomyces sp. AM-2504, identified by 16S rRNA comparative analysis as a Streptomyces Kasugaensis strain.</title>
        <authorList>
            <person name="Napolioni V."/>
            <person name="Giuliodori A.M."/>
            <person name="Spurio R."/>
            <person name="Fabbretti A."/>
        </authorList>
    </citation>
    <scope>NUCLEOTIDE SEQUENCE [LARGE SCALE GENOMIC DNA]</scope>
    <source>
        <strain evidence="9 10">AM-2504</strain>
    </source>
</reference>
<dbReference type="RefSeq" id="WP_131122206.1">
    <property type="nucleotide sequence ID" value="NZ_SIXH01000022.1"/>
</dbReference>
<keyword evidence="10" id="KW-1185">Reference proteome</keyword>
<dbReference type="InterPro" id="IPR015955">
    <property type="entry name" value="Lactate_DH/Glyco_Ohase_4_C"/>
</dbReference>
<dbReference type="PRINTS" id="PR00086">
    <property type="entry name" value="LLDHDRGNASE"/>
</dbReference>
<evidence type="ECO:0000259" key="7">
    <source>
        <dbReference type="Pfam" id="PF00056"/>
    </source>
</evidence>
<dbReference type="InterPro" id="IPR001557">
    <property type="entry name" value="L-lactate/malate_DH"/>
</dbReference>
<dbReference type="SUPFAM" id="SSF56327">
    <property type="entry name" value="LDH C-terminal domain-like"/>
    <property type="match status" value="1"/>
</dbReference>
<evidence type="ECO:0000256" key="3">
    <source>
        <dbReference type="ARBA" id="ARBA00023027"/>
    </source>
</evidence>
<gene>
    <name evidence="9" type="ORF">EYS09_04110</name>
</gene>
<organism evidence="9 10">
    <name type="scientific">Streptomyces kasugaensis</name>
    <dbReference type="NCBI Taxonomy" id="1946"/>
    <lineage>
        <taxon>Bacteria</taxon>
        <taxon>Bacillati</taxon>
        <taxon>Actinomycetota</taxon>
        <taxon>Actinomycetes</taxon>
        <taxon>Kitasatosporales</taxon>
        <taxon>Streptomycetaceae</taxon>
        <taxon>Streptomyces</taxon>
    </lineage>
</organism>
<dbReference type="Pfam" id="PF02866">
    <property type="entry name" value="Ldh_1_C"/>
    <property type="match status" value="1"/>
</dbReference>
<accession>A0A4Q9I2I1</accession>
<dbReference type="Gene3D" id="3.40.50.720">
    <property type="entry name" value="NAD(P)-binding Rossmann-like Domain"/>
    <property type="match status" value="1"/>
</dbReference>
<proteinExistence type="inferred from homology"/>
<evidence type="ECO:0000256" key="1">
    <source>
        <dbReference type="ARBA" id="ARBA00006054"/>
    </source>
</evidence>
<keyword evidence="2 6" id="KW-0560">Oxidoreductase</keyword>
<dbReference type="PIRSF" id="PIRSF000102">
    <property type="entry name" value="Lac_mal_DH"/>
    <property type="match status" value="1"/>
</dbReference>
<evidence type="ECO:0000256" key="6">
    <source>
        <dbReference type="RuleBase" id="RU003369"/>
    </source>
</evidence>
<dbReference type="AlphaFoldDB" id="A0A4Q9I2I1"/>
<dbReference type="EMBL" id="SIXH01000022">
    <property type="protein sequence ID" value="TBO60890.1"/>
    <property type="molecule type" value="Genomic_DNA"/>
</dbReference>
<dbReference type="Pfam" id="PF00056">
    <property type="entry name" value="Ldh_1_N"/>
    <property type="match status" value="1"/>
</dbReference>
<dbReference type="InterPro" id="IPR036291">
    <property type="entry name" value="NAD(P)-bd_dom_sf"/>
</dbReference>
<dbReference type="GO" id="GO:0006089">
    <property type="term" value="P:lactate metabolic process"/>
    <property type="evidence" value="ECO:0007669"/>
    <property type="project" value="TreeGrafter"/>
</dbReference>
<evidence type="ECO:0000313" key="10">
    <source>
        <dbReference type="Proteomes" id="UP000292452"/>
    </source>
</evidence>
<dbReference type="InterPro" id="IPR001236">
    <property type="entry name" value="Lactate/malate_DH_N"/>
</dbReference>
<feature type="binding site" evidence="5">
    <location>
        <position position="97"/>
    </location>
    <ligand>
        <name>NAD(+)</name>
        <dbReference type="ChEBI" id="CHEBI:57540"/>
    </ligand>
</feature>
<feature type="domain" description="Lactate/malate dehydrogenase N-terminal" evidence="7">
    <location>
        <begin position="5"/>
        <end position="136"/>
    </location>
</feature>
<keyword evidence="3 5" id="KW-0520">NAD</keyword>
<protein>
    <submittedName>
        <fullName evidence="9">Lactate dehydrogenase</fullName>
    </submittedName>
</protein>
<evidence type="ECO:0000256" key="5">
    <source>
        <dbReference type="PIRSR" id="PIRSR000102-3"/>
    </source>
</evidence>
<dbReference type="GO" id="GO:0004459">
    <property type="term" value="F:L-lactate dehydrogenase (NAD+) activity"/>
    <property type="evidence" value="ECO:0007669"/>
    <property type="project" value="TreeGrafter"/>
</dbReference>
<evidence type="ECO:0000259" key="8">
    <source>
        <dbReference type="Pfam" id="PF02866"/>
    </source>
</evidence>
<dbReference type="SUPFAM" id="SSF51735">
    <property type="entry name" value="NAD(P)-binding Rossmann-fold domains"/>
    <property type="match status" value="1"/>
</dbReference>
<evidence type="ECO:0000256" key="2">
    <source>
        <dbReference type="ARBA" id="ARBA00023002"/>
    </source>
</evidence>
<feature type="binding site" evidence="5">
    <location>
        <begin position="118"/>
        <end position="120"/>
    </location>
    <ligand>
        <name>NAD(+)</name>
        <dbReference type="ChEBI" id="CHEBI:57540"/>
    </ligand>
</feature>
<evidence type="ECO:0000313" key="9">
    <source>
        <dbReference type="EMBL" id="TBO60890.1"/>
    </source>
</evidence>
<dbReference type="InterPro" id="IPR022383">
    <property type="entry name" value="Lactate/malate_DH_C"/>
</dbReference>